<dbReference type="EMBL" id="BAAAGE010000001">
    <property type="protein sequence ID" value="GAA0716484.1"/>
    <property type="molecule type" value="Genomic_DNA"/>
</dbReference>
<gene>
    <name evidence="2" type="ORF">GCM10009430_12240</name>
</gene>
<feature type="transmembrane region" description="Helical" evidence="1">
    <location>
        <begin position="97"/>
        <end position="115"/>
    </location>
</feature>
<feature type="transmembrane region" description="Helical" evidence="1">
    <location>
        <begin position="71"/>
        <end position="90"/>
    </location>
</feature>
<reference evidence="3" key="1">
    <citation type="journal article" date="2019" name="Int. J. Syst. Evol. Microbiol.">
        <title>The Global Catalogue of Microorganisms (GCM) 10K type strain sequencing project: providing services to taxonomists for standard genome sequencing and annotation.</title>
        <authorList>
            <consortium name="The Broad Institute Genomics Platform"/>
            <consortium name="The Broad Institute Genome Sequencing Center for Infectious Disease"/>
            <person name="Wu L."/>
            <person name="Ma J."/>
        </authorList>
    </citation>
    <scope>NUCLEOTIDE SEQUENCE [LARGE SCALE GENOMIC DNA]</scope>
    <source>
        <strain evidence="3">JCM 15974</strain>
    </source>
</reference>
<proteinExistence type="predicted"/>
<dbReference type="Gene3D" id="1.10.10.1740">
    <property type="entry name" value="Transmembrane protein 14-like"/>
    <property type="match status" value="1"/>
</dbReference>
<protein>
    <recommendedName>
        <fullName evidence="4">Zinc ribbon domain-containing protein</fullName>
    </recommendedName>
</protein>
<feature type="transmembrane region" description="Helical" evidence="1">
    <location>
        <begin position="49"/>
        <end position="65"/>
    </location>
</feature>
<keyword evidence="3" id="KW-1185">Reference proteome</keyword>
<evidence type="ECO:0000256" key="1">
    <source>
        <dbReference type="SAM" id="Phobius"/>
    </source>
</evidence>
<keyword evidence="1" id="KW-0472">Membrane</keyword>
<evidence type="ECO:0000313" key="2">
    <source>
        <dbReference type="EMBL" id="GAA0716484.1"/>
    </source>
</evidence>
<keyword evidence="1" id="KW-0812">Transmembrane</keyword>
<evidence type="ECO:0008006" key="4">
    <source>
        <dbReference type="Google" id="ProtNLM"/>
    </source>
</evidence>
<organism evidence="2 3">
    <name type="scientific">Aquimarina litoralis</name>
    <dbReference type="NCBI Taxonomy" id="584605"/>
    <lineage>
        <taxon>Bacteria</taxon>
        <taxon>Pseudomonadati</taxon>
        <taxon>Bacteroidota</taxon>
        <taxon>Flavobacteriia</taxon>
        <taxon>Flavobacteriales</taxon>
        <taxon>Flavobacteriaceae</taxon>
        <taxon>Aquimarina</taxon>
    </lineage>
</organism>
<keyword evidence="1" id="KW-1133">Transmembrane helix</keyword>
<name>A0ABP3TU21_9FLAO</name>
<evidence type="ECO:0000313" key="3">
    <source>
        <dbReference type="Proteomes" id="UP001501758"/>
    </source>
</evidence>
<accession>A0ABP3TU21</accession>
<comment type="caution">
    <text evidence="2">The sequence shown here is derived from an EMBL/GenBank/DDBJ whole genome shotgun (WGS) entry which is preliminary data.</text>
</comment>
<sequence>MLDNAKFCTYCGFPENGDDNEKAKFHAQRVLKKSQIREDRKKISSARNTLYWMAGIFFVSGLILFMNLGDIAVLIAGAILAIIYLVLAYWSQKKPFAAILSGLLLYLMVIVVNIIDEPSRIFEGILLKIIILSFLIKGMYSASQSVKEQ</sequence>
<dbReference type="Proteomes" id="UP001501758">
    <property type="component" value="Unassembled WGS sequence"/>
</dbReference>
<feature type="transmembrane region" description="Helical" evidence="1">
    <location>
        <begin position="121"/>
        <end position="140"/>
    </location>
</feature>
<dbReference type="InterPro" id="IPR044890">
    <property type="entry name" value="TMEM14_sf"/>
</dbReference>